<evidence type="ECO:0000256" key="6">
    <source>
        <dbReference type="SAM" id="Phobius"/>
    </source>
</evidence>
<keyword evidence="2 5" id="KW-0812">Transmembrane</keyword>
<comment type="subcellular location">
    <subcellularLocation>
        <location evidence="1">Membrane</location>
        <topology evidence="1">Multi-pass membrane protein</topology>
    </subcellularLocation>
</comment>
<keyword evidence="3 6" id="KW-1133">Transmembrane helix</keyword>
<dbReference type="InterPro" id="IPR050578">
    <property type="entry name" value="MARVEL-CKLF_proteins"/>
</dbReference>
<evidence type="ECO:0000313" key="8">
    <source>
        <dbReference type="EMBL" id="KAJ8268295.1"/>
    </source>
</evidence>
<dbReference type="GO" id="GO:0016020">
    <property type="term" value="C:membrane"/>
    <property type="evidence" value="ECO:0007669"/>
    <property type="project" value="UniProtKB-SubCell"/>
</dbReference>
<protein>
    <recommendedName>
        <fullName evidence="7">MARVEL domain-containing protein</fullName>
    </recommendedName>
</protein>
<comment type="caution">
    <text evidence="8">The sequence shown here is derived from an EMBL/GenBank/DDBJ whole genome shotgun (WGS) entry which is preliminary data.</text>
</comment>
<organism evidence="8 9">
    <name type="scientific">Conger conger</name>
    <name type="common">Conger eel</name>
    <name type="synonym">Muraena conger</name>
    <dbReference type="NCBI Taxonomy" id="82655"/>
    <lineage>
        <taxon>Eukaryota</taxon>
        <taxon>Metazoa</taxon>
        <taxon>Chordata</taxon>
        <taxon>Craniata</taxon>
        <taxon>Vertebrata</taxon>
        <taxon>Euteleostomi</taxon>
        <taxon>Actinopterygii</taxon>
        <taxon>Neopterygii</taxon>
        <taxon>Teleostei</taxon>
        <taxon>Anguilliformes</taxon>
        <taxon>Congridae</taxon>
        <taxon>Conger</taxon>
    </lineage>
</organism>
<feature type="transmembrane region" description="Helical" evidence="6">
    <location>
        <begin position="96"/>
        <end position="116"/>
    </location>
</feature>
<feature type="transmembrane region" description="Helical" evidence="6">
    <location>
        <begin position="122"/>
        <end position="141"/>
    </location>
</feature>
<proteinExistence type="predicted"/>
<dbReference type="Pfam" id="PF01284">
    <property type="entry name" value="MARVEL"/>
    <property type="match status" value="1"/>
</dbReference>
<reference evidence="8" key="1">
    <citation type="journal article" date="2023" name="Science">
        <title>Genome structures resolve the early diversification of teleost fishes.</title>
        <authorList>
            <person name="Parey E."/>
            <person name="Louis A."/>
            <person name="Montfort J."/>
            <person name="Bouchez O."/>
            <person name="Roques C."/>
            <person name="Iampietro C."/>
            <person name="Lluch J."/>
            <person name="Castinel A."/>
            <person name="Donnadieu C."/>
            <person name="Desvignes T."/>
            <person name="Floi Bucao C."/>
            <person name="Jouanno E."/>
            <person name="Wen M."/>
            <person name="Mejri S."/>
            <person name="Dirks R."/>
            <person name="Jansen H."/>
            <person name="Henkel C."/>
            <person name="Chen W.J."/>
            <person name="Zahm M."/>
            <person name="Cabau C."/>
            <person name="Klopp C."/>
            <person name="Thompson A.W."/>
            <person name="Robinson-Rechavi M."/>
            <person name="Braasch I."/>
            <person name="Lecointre G."/>
            <person name="Bobe J."/>
            <person name="Postlethwait J.H."/>
            <person name="Berthelot C."/>
            <person name="Roest Crollius H."/>
            <person name="Guiguen Y."/>
        </authorList>
    </citation>
    <scope>NUCLEOTIDE SEQUENCE</scope>
    <source>
        <strain evidence="8">Concon-B</strain>
    </source>
</reference>
<dbReference type="PANTHER" id="PTHR22776">
    <property type="entry name" value="MARVEL-CONTAINING POTENTIAL LIPID RAFT-ASSOCIATED PROTEIN"/>
    <property type="match status" value="1"/>
</dbReference>
<keyword evidence="4 5" id="KW-0472">Membrane</keyword>
<name>A0A9Q1DFI5_CONCO</name>
<dbReference type="OrthoDB" id="5982489at2759"/>
<dbReference type="PROSITE" id="PS51225">
    <property type="entry name" value="MARVEL"/>
    <property type="match status" value="1"/>
</dbReference>
<evidence type="ECO:0000259" key="7">
    <source>
        <dbReference type="PROSITE" id="PS51225"/>
    </source>
</evidence>
<evidence type="ECO:0000313" key="9">
    <source>
        <dbReference type="Proteomes" id="UP001152803"/>
    </source>
</evidence>
<keyword evidence="9" id="KW-1185">Reference proteome</keyword>
<evidence type="ECO:0000256" key="2">
    <source>
        <dbReference type="ARBA" id="ARBA00022692"/>
    </source>
</evidence>
<feature type="transmembrane region" description="Helical" evidence="6">
    <location>
        <begin position="28"/>
        <end position="45"/>
    </location>
</feature>
<evidence type="ECO:0000256" key="5">
    <source>
        <dbReference type="PROSITE-ProRule" id="PRU00581"/>
    </source>
</evidence>
<sequence>MSQIEEITTPTSADGSIMNLAFTQSLQGMLRIAQVMVLLIAFLFVRCAPDWPEHYAYRYFEVVTLWFFFVLLIFLIMHIFRLHGKMPYINWVLTEFLHYAVGVLLIFVGSVVAAVWSWGLASLVIGSIFGFIGTILMGISLRKLHKVISGTQQASSPV</sequence>
<accession>A0A9Q1DFI5</accession>
<feature type="domain" description="MARVEL" evidence="7">
    <location>
        <begin position="22"/>
        <end position="149"/>
    </location>
</feature>
<gene>
    <name evidence="8" type="ORF">COCON_G00134670</name>
</gene>
<evidence type="ECO:0000256" key="1">
    <source>
        <dbReference type="ARBA" id="ARBA00004141"/>
    </source>
</evidence>
<dbReference type="AlphaFoldDB" id="A0A9Q1DFI5"/>
<feature type="transmembrane region" description="Helical" evidence="6">
    <location>
        <begin position="65"/>
        <end position="84"/>
    </location>
</feature>
<dbReference type="PANTHER" id="PTHR22776:SF89">
    <property type="entry name" value="CKLF-LIKE MARVEL TRANSMEMBRANE DOMAIN-CONTAINING PROTEIN 7"/>
    <property type="match status" value="1"/>
</dbReference>
<dbReference type="InterPro" id="IPR008253">
    <property type="entry name" value="Marvel"/>
</dbReference>
<evidence type="ECO:0000256" key="3">
    <source>
        <dbReference type="ARBA" id="ARBA00022989"/>
    </source>
</evidence>
<dbReference type="EMBL" id="JAFJMO010000009">
    <property type="protein sequence ID" value="KAJ8268295.1"/>
    <property type="molecule type" value="Genomic_DNA"/>
</dbReference>
<dbReference type="Proteomes" id="UP001152803">
    <property type="component" value="Unassembled WGS sequence"/>
</dbReference>
<evidence type="ECO:0000256" key="4">
    <source>
        <dbReference type="ARBA" id="ARBA00023136"/>
    </source>
</evidence>